<dbReference type="Gene3D" id="2.60.260.20">
    <property type="entry name" value="Urease metallochaperone UreE, N-terminal domain"/>
    <property type="match status" value="1"/>
</dbReference>
<name>B8CAE8_THAPS</name>
<dbReference type="eggNOG" id="ENOG502T195">
    <property type="taxonomic scope" value="Eukaryota"/>
</dbReference>
<dbReference type="HOGENOM" id="CLU_1021129_0_0_1"/>
<dbReference type="InterPro" id="IPR002939">
    <property type="entry name" value="DnaJ_C"/>
</dbReference>
<dbReference type="PANTHER" id="PTHR24078">
    <property type="entry name" value="DNAJ HOMOLOG SUBFAMILY C MEMBER"/>
    <property type="match status" value="1"/>
</dbReference>
<dbReference type="AlphaFoldDB" id="B8CAE8"/>
<dbReference type="PANTHER" id="PTHR24078:SF553">
    <property type="entry name" value="DNAJ HOMOLOG SUBFAMILY B MEMBER 5"/>
    <property type="match status" value="1"/>
</dbReference>
<accession>B8CAE8</accession>
<dbReference type="Proteomes" id="UP000001449">
    <property type="component" value="Chromosome 12"/>
</dbReference>
<dbReference type="PaxDb" id="35128-Thaps9115"/>
<evidence type="ECO:0000259" key="2">
    <source>
        <dbReference type="Pfam" id="PF01556"/>
    </source>
</evidence>
<dbReference type="GO" id="GO:0005829">
    <property type="term" value="C:cytosol"/>
    <property type="evidence" value="ECO:0000318"/>
    <property type="project" value="GO_Central"/>
</dbReference>
<sequence length="273" mass="30836">MWADTRGSTVHCTFGENGVSFQVRRRNYASSSTYNPFFGMSDMRSAQFAPRRSGFGDVASTKRAHYIQEVSVPLEVLHAGGVTDFTLNTSVIDRYKAAYRGGTLTPILLQATLTVVMTWLRSQKVNWWLSLFLFTSIVHLNIPPPPTKTVYSTTIKRGWKGGTKVKYNIVEERCVADVTFVLKEGKHKTFTRSGNDLFCNVKVSPRRLRRECTLYIDSLSPSEQPIKVKIRKGEVKKDGHIITIKGRGWRKGNNTDNSDECGDLHVKVHFKGD</sequence>
<evidence type="ECO:0000313" key="4">
    <source>
        <dbReference type="Proteomes" id="UP000001449"/>
    </source>
</evidence>
<dbReference type="EMBL" id="CM000647">
    <property type="protein sequence ID" value="EED89496.1"/>
    <property type="molecule type" value="Genomic_DNA"/>
</dbReference>
<gene>
    <name evidence="3" type="ORF">THAPSDRAFT_9115</name>
</gene>
<dbReference type="GeneID" id="7447560"/>
<dbReference type="GO" id="GO:0051082">
    <property type="term" value="F:unfolded protein binding"/>
    <property type="evidence" value="ECO:0000318"/>
    <property type="project" value="GO_Central"/>
</dbReference>
<keyword evidence="1" id="KW-0143">Chaperone</keyword>
<keyword evidence="4" id="KW-1185">Reference proteome</keyword>
<dbReference type="GO" id="GO:0051087">
    <property type="term" value="F:protein-folding chaperone binding"/>
    <property type="evidence" value="ECO:0000318"/>
    <property type="project" value="GO_Central"/>
</dbReference>
<evidence type="ECO:0000256" key="1">
    <source>
        <dbReference type="ARBA" id="ARBA00023186"/>
    </source>
</evidence>
<dbReference type="InterPro" id="IPR051339">
    <property type="entry name" value="DnaJ_subfamily_B"/>
</dbReference>
<dbReference type="STRING" id="35128.B8CAE8"/>
<protein>
    <recommendedName>
        <fullName evidence="2">Chaperone DnaJ C-terminal domain-containing protein</fullName>
    </recommendedName>
</protein>
<dbReference type="InterPro" id="IPR008971">
    <property type="entry name" value="HSP40/DnaJ_pept-bd"/>
</dbReference>
<dbReference type="GO" id="GO:0006457">
    <property type="term" value="P:protein folding"/>
    <property type="evidence" value="ECO:0007669"/>
    <property type="project" value="InterPro"/>
</dbReference>
<dbReference type="OMA" id="NIVEERC"/>
<reference evidence="3 4" key="2">
    <citation type="journal article" date="2008" name="Nature">
        <title>The Phaeodactylum genome reveals the evolutionary history of diatom genomes.</title>
        <authorList>
            <person name="Bowler C."/>
            <person name="Allen A.E."/>
            <person name="Badger J.H."/>
            <person name="Grimwood J."/>
            <person name="Jabbari K."/>
            <person name="Kuo A."/>
            <person name="Maheswari U."/>
            <person name="Martens C."/>
            <person name="Maumus F."/>
            <person name="Otillar R.P."/>
            <person name="Rayko E."/>
            <person name="Salamov A."/>
            <person name="Vandepoele K."/>
            <person name="Beszteri B."/>
            <person name="Gruber A."/>
            <person name="Heijde M."/>
            <person name="Katinka M."/>
            <person name="Mock T."/>
            <person name="Valentin K."/>
            <person name="Verret F."/>
            <person name="Berges J.A."/>
            <person name="Brownlee C."/>
            <person name="Cadoret J.P."/>
            <person name="Chiovitti A."/>
            <person name="Choi C.J."/>
            <person name="Coesel S."/>
            <person name="De Martino A."/>
            <person name="Detter J.C."/>
            <person name="Durkin C."/>
            <person name="Falciatore A."/>
            <person name="Fournet J."/>
            <person name="Haruta M."/>
            <person name="Huysman M.J."/>
            <person name="Jenkins B.D."/>
            <person name="Jiroutova K."/>
            <person name="Jorgensen R.E."/>
            <person name="Joubert Y."/>
            <person name="Kaplan A."/>
            <person name="Kroger N."/>
            <person name="Kroth P.G."/>
            <person name="La Roche J."/>
            <person name="Lindquist E."/>
            <person name="Lommer M."/>
            <person name="Martin-Jezequel V."/>
            <person name="Lopez P.J."/>
            <person name="Lucas S."/>
            <person name="Mangogna M."/>
            <person name="McGinnis K."/>
            <person name="Medlin L.K."/>
            <person name="Montsant A."/>
            <person name="Oudot-Le Secq M.P."/>
            <person name="Napoli C."/>
            <person name="Obornik M."/>
            <person name="Parker M.S."/>
            <person name="Petit J.L."/>
            <person name="Porcel B.M."/>
            <person name="Poulsen N."/>
            <person name="Robison M."/>
            <person name="Rychlewski L."/>
            <person name="Rynearson T.A."/>
            <person name="Schmutz J."/>
            <person name="Shapiro H."/>
            <person name="Siaut M."/>
            <person name="Stanley M."/>
            <person name="Sussman M.R."/>
            <person name="Taylor A.R."/>
            <person name="Vardi A."/>
            <person name="von Dassow P."/>
            <person name="Vyverman W."/>
            <person name="Willis A."/>
            <person name="Wyrwicz L.S."/>
            <person name="Rokhsar D.S."/>
            <person name="Weissenbach J."/>
            <person name="Armbrust E.V."/>
            <person name="Green B.R."/>
            <person name="Van de Peer Y."/>
            <person name="Grigoriev I.V."/>
        </authorList>
    </citation>
    <scope>NUCLEOTIDE SEQUENCE [LARGE SCALE GENOMIC DNA]</scope>
    <source>
        <strain evidence="3 4">CCMP1335</strain>
    </source>
</reference>
<dbReference type="InParanoid" id="B8CAE8"/>
<dbReference type="SUPFAM" id="SSF49493">
    <property type="entry name" value="HSP40/DnaJ peptide-binding domain"/>
    <property type="match status" value="1"/>
</dbReference>
<dbReference type="KEGG" id="tps:THAPSDRAFT_9115"/>
<organism evidence="3 4">
    <name type="scientific">Thalassiosira pseudonana</name>
    <name type="common">Marine diatom</name>
    <name type="synonym">Cyclotella nana</name>
    <dbReference type="NCBI Taxonomy" id="35128"/>
    <lineage>
        <taxon>Eukaryota</taxon>
        <taxon>Sar</taxon>
        <taxon>Stramenopiles</taxon>
        <taxon>Ochrophyta</taxon>
        <taxon>Bacillariophyta</taxon>
        <taxon>Coscinodiscophyceae</taxon>
        <taxon>Thalassiosirophycidae</taxon>
        <taxon>Thalassiosirales</taxon>
        <taxon>Thalassiosiraceae</taxon>
        <taxon>Thalassiosira</taxon>
    </lineage>
</organism>
<evidence type="ECO:0000313" key="3">
    <source>
        <dbReference type="EMBL" id="EED89496.1"/>
    </source>
</evidence>
<feature type="domain" description="Chaperone DnaJ C-terminal" evidence="2">
    <location>
        <begin position="69"/>
        <end position="269"/>
    </location>
</feature>
<dbReference type="Pfam" id="PF01556">
    <property type="entry name" value="DnaJ_C"/>
    <property type="match status" value="1"/>
</dbReference>
<dbReference type="RefSeq" id="XP_002293035.1">
    <property type="nucleotide sequence ID" value="XM_002292999.1"/>
</dbReference>
<reference evidence="3 4" key="1">
    <citation type="journal article" date="2004" name="Science">
        <title>The genome of the diatom Thalassiosira pseudonana: ecology, evolution, and metabolism.</title>
        <authorList>
            <person name="Armbrust E.V."/>
            <person name="Berges J.A."/>
            <person name="Bowler C."/>
            <person name="Green B.R."/>
            <person name="Martinez D."/>
            <person name="Putnam N.H."/>
            <person name="Zhou S."/>
            <person name="Allen A.E."/>
            <person name="Apt K.E."/>
            <person name="Bechner M."/>
            <person name="Brzezinski M.A."/>
            <person name="Chaal B.K."/>
            <person name="Chiovitti A."/>
            <person name="Davis A.K."/>
            <person name="Demarest M.S."/>
            <person name="Detter J.C."/>
            <person name="Glavina T."/>
            <person name="Goodstein D."/>
            <person name="Hadi M.Z."/>
            <person name="Hellsten U."/>
            <person name="Hildebrand M."/>
            <person name="Jenkins B.D."/>
            <person name="Jurka J."/>
            <person name="Kapitonov V.V."/>
            <person name="Kroger N."/>
            <person name="Lau W.W."/>
            <person name="Lane T.W."/>
            <person name="Larimer F.W."/>
            <person name="Lippmeier J.C."/>
            <person name="Lucas S."/>
            <person name="Medina M."/>
            <person name="Montsant A."/>
            <person name="Obornik M."/>
            <person name="Parker M.S."/>
            <person name="Palenik B."/>
            <person name="Pazour G.J."/>
            <person name="Richardson P.M."/>
            <person name="Rynearson T.A."/>
            <person name="Saito M.A."/>
            <person name="Schwartz D.C."/>
            <person name="Thamatrakoln K."/>
            <person name="Valentin K."/>
            <person name="Vardi A."/>
            <person name="Wilkerson F.P."/>
            <person name="Rokhsar D.S."/>
        </authorList>
    </citation>
    <scope>NUCLEOTIDE SEQUENCE [LARGE SCALE GENOMIC DNA]</scope>
    <source>
        <strain evidence="3 4">CCMP1335</strain>
    </source>
</reference>
<proteinExistence type="predicted"/>